<proteinExistence type="predicted"/>
<organism evidence="3 4">
    <name type="scientific">Mycena albidolilacea</name>
    <dbReference type="NCBI Taxonomy" id="1033008"/>
    <lineage>
        <taxon>Eukaryota</taxon>
        <taxon>Fungi</taxon>
        <taxon>Dikarya</taxon>
        <taxon>Basidiomycota</taxon>
        <taxon>Agaricomycotina</taxon>
        <taxon>Agaricomycetes</taxon>
        <taxon>Agaricomycetidae</taxon>
        <taxon>Agaricales</taxon>
        <taxon>Marasmiineae</taxon>
        <taxon>Mycenaceae</taxon>
        <taxon>Mycena</taxon>
    </lineage>
</organism>
<dbReference type="InterPro" id="IPR040521">
    <property type="entry name" value="KDZ"/>
</dbReference>
<sequence>MSLTGLQDNPHAQFAQEDREEFLDELVHQDGRGDYVYQRLCAAAGCAASSPAYRCSDCLHPCLYCERCVKLMHESLPLHHLEKWNGTSFNRRSLKDLGMRIQLGHPPGVPCSNPEKAWGNDFVIISSHTIDEVGLDYCNCESAKPRPVQLLRMRLYPATGTNPRSAATFSALRRFAHMTLESKCSAYEFYNSLAHETNNTGLDPSRDRYDEFLRMTCQWQHLMLLKRGGRAHDPCDNRIKSTKPGELALLCPACPHPGKNLPPGWEKVAFLYAIFLALDANFRLQRKDVSTEEHDPGLGEGWAFFGEVKKYMAISISIGRNHRSTCVAHDAVDKPDRESLGTASSGIGTVDCARHNMKRPNGIGDLQRGERYVPEHGLHVLHEALLWLYVSYDIACQWYKNISTRMQIFPEDIQFKKEEKNIVFLVPKFHLPAHIEECNIQFSFNLTRFVRRTDGEAPERGWADANRLANSTKISGPGARRDTLDAHFQYSNWKKITKLGDVLLQRVQRYIPLMLETRAAWVHLEASFSESVIETWTAMAVAWEADSTKPNPFASTAKHEDLAEVRRQLALIASQDIHHERVRGDMHDTEMLRALAAHMKQIGVHETTTQERTQIERETKLRRKIDTWMGVQQLFIPEVVVLRDRETAERRRVAATQALPGLKAQDMKLWFPSAIGNSVQCDRVLREYEFKLRKGQAVLALNEMRGNLLLRTHEFQYRDGVHGVKAKLRSGARTDALQARIDTAASEYRAAHTALVKLGILLKDTEWQRHLQPLKDADIRGRPSATAAQVEEAKKMSWIWVSEGTTGTDEDVAESEPLRIEWAKTRAKAMRYAEEIDLLEEEMRRVLQFLQWRADWWTSLVGLRAGKQEKLALREGHAAYARKQAGYMQGLRDRFEHQWRDVARELEVARESYEAMLPDPEEEGGAPGAGEDSGQTNISSGWLSE</sequence>
<dbReference type="Proteomes" id="UP001218218">
    <property type="component" value="Unassembled WGS sequence"/>
</dbReference>
<dbReference type="EMBL" id="JARIHO010000001">
    <property type="protein sequence ID" value="KAJ7369240.1"/>
    <property type="molecule type" value="Genomic_DNA"/>
</dbReference>
<dbReference type="AlphaFoldDB" id="A0AAD7AWX0"/>
<comment type="caution">
    <text evidence="3">The sequence shown here is derived from an EMBL/GenBank/DDBJ whole genome shotgun (WGS) entry which is preliminary data.</text>
</comment>
<accession>A0AAD7AWX0</accession>
<feature type="domain" description="CxC2-like cysteine cluster KDZ transposase-associated" evidence="2">
    <location>
        <begin position="94"/>
        <end position="201"/>
    </location>
</feature>
<reference evidence="3" key="1">
    <citation type="submission" date="2023-03" db="EMBL/GenBank/DDBJ databases">
        <title>Massive genome expansion in bonnet fungi (Mycena s.s.) driven by repeated elements and novel gene families across ecological guilds.</title>
        <authorList>
            <consortium name="Lawrence Berkeley National Laboratory"/>
            <person name="Harder C.B."/>
            <person name="Miyauchi S."/>
            <person name="Viragh M."/>
            <person name="Kuo A."/>
            <person name="Thoen E."/>
            <person name="Andreopoulos B."/>
            <person name="Lu D."/>
            <person name="Skrede I."/>
            <person name="Drula E."/>
            <person name="Henrissat B."/>
            <person name="Morin E."/>
            <person name="Kohler A."/>
            <person name="Barry K."/>
            <person name="LaButti K."/>
            <person name="Morin E."/>
            <person name="Salamov A."/>
            <person name="Lipzen A."/>
            <person name="Mereny Z."/>
            <person name="Hegedus B."/>
            <person name="Baldrian P."/>
            <person name="Stursova M."/>
            <person name="Weitz H."/>
            <person name="Taylor A."/>
            <person name="Grigoriev I.V."/>
            <person name="Nagy L.G."/>
            <person name="Martin F."/>
            <person name="Kauserud H."/>
        </authorList>
    </citation>
    <scope>NUCLEOTIDE SEQUENCE</scope>
    <source>
        <strain evidence="3">CBHHK002</strain>
    </source>
</reference>
<evidence type="ECO:0000256" key="1">
    <source>
        <dbReference type="SAM" id="MobiDB-lite"/>
    </source>
</evidence>
<dbReference type="Pfam" id="PF18758">
    <property type="entry name" value="KDZ"/>
    <property type="match status" value="1"/>
</dbReference>
<gene>
    <name evidence="3" type="ORF">DFH08DRAFT_676413</name>
</gene>
<dbReference type="Pfam" id="PF18803">
    <property type="entry name" value="CxC2"/>
    <property type="match status" value="1"/>
</dbReference>
<feature type="compositionally biased region" description="Polar residues" evidence="1">
    <location>
        <begin position="933"/>
        <end position="945"/>
    </location>
</feature>
<name>A0AAD7AWX0_9AGAR</name>
<evidence type="ECO:0000259" key="2">
    <source>
        <dbReference type="Pfam" id="PF18803"/>
    </source>
</evidence>
<evidence type="ECO:0000313" key="4">
    <source>
        <dbReference type="Proteomes" id="UP001218218"/>
    </source>
</evidence>
<protein>
    <recommendedName>
        <fullName evidence="2">CxC2-like cysteine cluster KDZ transposase-associated domain-containing protein</fullName>
    </recommendedName>
</protein>
<dbReference type="InterPro" id="IPR041457">
    <property type="entry name" value="CxC2_KDZ-assoc"/>
</dbReference>
<dbReference type="PANTHER" id="PTHR33096">
    <property type="entry name" value="CXC2 DOMAIN-CONTAINING PROTEIN"/>
    <property type="match status" value="1"/>
</dbReference>
<evidence type="ECO:0000313" key="3">
    <source>
        <dbReference type="EMBL" id="KAJ7369240.1"/>
    </source>
</evidence>
<keyword evidence="4" id="KW-1185">Reference proteome</keyword>
<dbReference type="PANTHER" id="PTHR33096:SF1">
    <property type="entry name" value="CXC1-LIKE CYSTEINE CLUSTER ASSOCIATED WITH KDZ TRANSPOSASES DOMAIN-CONTAINING PROTEIN"/>
    <property type="match status" value="1"/>
</dbReference>
<feature type="region of interest" description="Disordered" evidence="1">
    <location>
        <begin position="911"/>
        <end position="945"/>
    </location>
</feature>